<dbReference type="GO" id="GO:0017136">
    <property type="term" value="F:histone deacetylase activity, NAD-dependent"/>
    <property type="evidence" value="ECO:0007669"/>
    <property type="project" value="TreeGrafter"/>
</dbReference>
<dbReference type="RefSeq" id="WP_015752911.1">
    <property type="nucleotide sequence ID" value="NC_013223.1"/>
</dbReference>
<evidence type="ECO:0000256" key="1">
    <source>
        <dbReference type="ARBA" id="ARBA00012928"/>
    </source>
</evidence>
<dbReference type="GO" id="GO:0070403">
    <property type="term" value="F:NAD+ binding"/>
    <property type="evidence" value="ECO:0007669"/>
    <property type="project" value="InterPro"/>
</dbReference>
<evidence type="ECO:0000313" key="7">
    <source>
        <dbReference type="Proteomes" id="UP000001052"/>
    </source>
</evidence>
<dbReference type="PROSITE" id="PS50305">
    <property type="entry name" value="SIRTUIN"/>
    <property type="match status" value="1"/>
</dbReference>
<dbReference type="AlphaFoldDB" id="C8X5T0"/>
<accession>C8X5T0</accession>
<evidence type="ECO:0000259" key="5">
    <source>
        <dbReference type="PROSITE" id="PS50305"/>
    </source>
</evidence>
<dbReference type="CDD" id="cd01407">
    <property type="entry name" value="SIR2-fam"/>
    <property type="match status" value="1"/>
</dbReference>
<dbReference type="InterPro" id="IPR050134">
    <property type="entry name" value="NAD-dep_sirtuin_deacylases"/>
</dbReference>
<gene>
    <name evidence="6" type="ordered locus">Dret_2495</name>
</gene>
<dbReference type="InterPro" id="IPR026591">
    <property type="entry name" value="Sirtuin_cat_small_dom_sf"/>
</dbReference>
<keyword evidence="4" id="KW-0862">Zinc</keyword>
<dbReference type="OrthoDB" id="9800582at2"/>
<evidence type="ECO:0000256" key="4">
    <source>
        <dbReference type="PROSITE-ProRule" id="PRU00236"/>
    </source>
</evidence>
<dbReference type="InterPro" id="IPR029035">
    <property type="entry name" value="DHS-like_NAD/FAD-binding_dom"/>
</dbReference>
<feature type="binding site" evidence="4">
    <location>
        <position position="131"/>
    </location>
    <ligand>
        <name>Zn(2+)</name>
        <dbReference type="ChEBI" id="CHEBI:29105"/>
    </ligand>
</feature>
<evidence type="ECO:0000256" key="2">
    <source>
        <dbReference type="ARBA" id="ARBA00022679"/>
    </source>
</evidence>
<dbReference type="GO" id="GO:0046872">
    <property type="term" value="F:metal ion binding"/>
    <property type="evidence" value="ECO:0007669"/>
    <property type="project" value="UniProtKB-KW"/>
</dbReference>
<sequence>MSLPDTKTLAAAATAIRDSRCTVAFTGAGISVPSGIPDFRSPGGLWSRYDPEQVCSEWALRKNPVGVWEFLRDALELFDTATPNQAHIALAELEQQGLLSAVITQNIDNLHQEAGSQEVIEYHGNCRRYYCHGCAASYPSDQIAAQVRRKIPVLCASCEAVIRPDVVFFGEAIPQEALFRSAALAREADVMIVVGTSGTVAPANIIPQEVAARGGTVIECNIGPTAYADVTSIRFDGAAEEILPLLAQQLLGRQ</sequence>
<keyword evidence="2" id="KW-0808">Transferase</keyword>
<keyword evidence="3" id="KW-0520">NAD</keyword>
<keyword evidence="4" id="KW-0479">Metal-binding</keyword>
<reference evidence="7" key="1">
    <citation type="submission" date="2009-09" db="EMBL/GenBank/DDBJ databases">
        <title>The complete chromosome of Desulfohalobium retbaense DSM 5692.</title>
        <authorList>
            <consortium name="US DOE Joint Genome Institute (JGI-PGF)"/>
            <person name="Lucas S."/>
            <person name="Copeland A."/>
            <person name="Lapidus A."/>
            <person name="Glavina del Rio T."/>
            <person name="Dalin E."/>
            <person name="Tice H."/>
            <person name="Bruce D."/>
            <person name="Goodwin L."/>
            <person name="Pitluck S."/>
            <person name="Kyrpides N."/>
            <person name="Mavromatis K."/>
            <person name="Ivanova N."/>
            <person name="Mikhailova N."/>
            <person name="Munk A.C."/>
            <person name="Brettin T."/>
            <person name="Detter J.C."/>
            <person name="Han C."/>
            <person name="Tapia R."/>
            <person name="Larimer F."/>
            <person name="Land M."/>
            <person name="Hauser L."/>
            <person name="Markowitz V."/>
            <person name="Cheng J.-F."/>
            <person name="Hugenholtz P."/>
            <person name="Woyke T."/>
            <person name="Wu D."/>
            <person name="Spring S."/>
            <person name="Klenk H.-P."/>
            <person name="Eisen J.A."/>
        </authorList>
    </citation>
    <scope>NUCLEOTIDE SEQUENCE [LARGE SCALE GENOMIC DNA]</scope>
    <source>
        <strain evidence="7">DSM 5692</strain>
    </source>
</reference>
<dbReference type="PANTHER" id="PTHR11085:SF11">
    <property type="entry name" value="NAD-DEPENDENT PROTEIN DEACETYLASE"/>
    <property type="match status" value="1"/>
</dbReference>
<name>C8X5T0_DESRD</name>
<proteinExistence type="predicted"/>
<dbReference type="Proteomes" id="UP000001052">
    <property type="component" value="Chromosome"/>
</dbReference>
<dbReference type="eggNOG" id="COG0846">
    <property type="taxonomic scope" value="Bacteria"/>
</dbReference>
<dbReference type="NCBIfam" id="NF001753">
    <property type="entry name" value="PRK00481.1-3"/>
    <property type="match status" value="1"/>
</dbReference>
<feature type="binding site" evidence="4">
    <location>
        <position position="158"/>
    </location>
    <ligand>
        <name>Zn(2+)</name>
        <dbReference type="ChEBI" id="CHEBI:29105"/>
    </ligand>
</feature>
<dbReference type="Gene3D" id="3.40.50.1220">
    <property type="entry name" value="TPP-binding domain"/>
    <property type="match status" value="1"/>
</dbReference>
<evidence type="ECO:0000256" key="3">
    <source>
        <dbReference type="ARBA" id="ARBA00023027"/>
    </source>
</evidence>
<dbReference type="PANTHER" id="PTHR11085">
    <property type="entry name" value="NAD-DEPENDENT PROTEIN DEACYLASE SIRTUIN-5, MITOCHONDRIAL-RELATED"/>
    <property type="match status" value="1"/>
</dbReference>
<dbReference type="STRING" id="485915.Dret_2495"/>
<feature type="binding site" evidence="4">
    <location>
        <position position="155"/>
    </location>
    <ligand>
        <name>Zn(2+)</name>
        <dbReference type="ChEBI" id="CHEBI:29105"/>
    </ligand>
</feature>
<dbReference type="EC" id="2.3.1.286" evidence="1"/>
<feature type="domain" description="Deacetylase sirtuin-type" evidence="5">
    <location>
        <begin position="1"/>
        <end position="254"/>
    </location>
</feature>
<feature type="binding site" evidence="4">
    <location>
        <position position="134"/>
    </location>
    <ligand>
        <name>Zn(2+)</name>
        <dbReference type="ChEBI" id="CHEBI:29105"/>
    </ligand>
</feature>
<dbReference type="SUPFAM" id="SSF52467">
    <property type="entry name" value="DHS-like NAD/FAD-binding domain"/>
    <property type="match status" value="1"/>
</dbReference>
<protein>
    <recommendedName>
        <fullName evidence="1">protein acetyllysine N-acetyltransferase</fullName>
        <ecNumber evidence="1">2.3.1.286</ecNumber>
    </recommendedName>
</protein>
<feature type="active site" description="Proton acceptor" evidence="4">
    <location>
        <position position="123"/>
    </location>
</feature>
<dbReference type="Gene3D" id="3.30.1600.10">
    <property type="entry name" value="SIR2/SIRT2 'Small Domain"/>
    <property type="match status" value="1"/>
</dbReference>
<reference evidence="6 7" key="2">
    <citation type="journal article" date="2010" name="Stand. Genomic Sci.">
        <title>Complete genome sequence of Desulfohalobium retbaense type strain (HR(100)).</title>
        <authorList>
            <person name="Spring S."/>
            <person name="Nolan M."/>
            <person name="Lapidus A."/>
            <person name="Glavina Del Rio T."/>
            <person name="Copeland A."/>
            <person name="Tice H."/>
            <person name="Cheng J.F."/>
            <person name="Lucas S."/>
            <person name="Land M."/>
            <person name="Chen F."/>
            <person name="Bruce D."/>
            <person name="Goodwin L."/>
            <person name="Pitluck S."/>
            <person name="Ivanova N."/>
            <person name="Mavromatis K."/>
            <person name="Mikhailova N."/>
            <person name="Pati A."/>
            <person name="Chen A."/>
            <person name="Palaniappan K."/>
            <person name="Hauser L."/>
            <person name="Chang Y.J."/>
            <person name="Jeffries C.D."/>
            <person name="Munk C."/>
            <person name="Kiss H."/>
            <person name="Chain P."/>
            <person name="Han C."/>
            <person name="Brettin T."/>
            <person name="Detter J.C."/>
            <person name="Schuler E."/>
            <person name="Goker M."/>
            <person name="Rohde M."/>
            <person name="Bristow J."/>
            <person name="Eisen J.A."/>
            <person name="Markowitz V."/>
            <person name="Hugenholtz P."/>
            <person name="Kyrpides N.C."/>
            <person name="Klenk H.P."/>
        </authorList>
    </citation>
    <scope>NUCLEOTIDE SEQUENCE [LARGE SCALE GENOMIC DNA]</scope>
    <source>
        <strain evidence="6 7">DSM 5692</strain>
    </source>
</reference>
<dbReference type="InterPro" id="IPR026590">
    <property type="entry name" value="Ssirtuin_cat_dom"/>
</dbReference>
<dbReference type="Pfam" id="PF02146">
    <property type="entry name" value="SIR2"/>
    <property type="match status" value="1"/>
</dbReference>
<dbReference type="HOGENOM" id="CLU_023643_3_1_7"/>
<dbReference type="InterPro" id="IPR003000">
    <property type="entry name" value="Sirtuin"/>
</dbReference>
<keyword evidence="7" id="KW-1185">Reference proteome</keyword>
<evidence type="ECO:0000313" key="6">
    <source>
        <dbReference type="EMBL" id="ACV69777.1"/>
    </source>
</evidence>
<organism evidence="6 7">
    <name type="scientific">Desulfohalobium retbaense (strain ATCC 49708 / DSM 5692 / JCM 16813 / HR100)</name>
    <dbReference type="NCBI Taxonomy" id="485915"/>
    <lineage>
        <taxon>Bacteria</taxon>
        <taxon>Pseudomonadati</taxon>
        <taxon>Thermodesulfobacteriota</taxon>
        <taxon>Desulfovibrionia</taxon>
        <taxon>Desulfovibrionales</taxon>
        <taxon>Desulfohalobiaceae</taxon>
        <taxon>Desulfohalobium</taxon>
    </lineage>
</organism>
<dbReference type="KEGG" id="drt:Dret_2495"/>
<dbReference type="EMBL" id="CP001734">
    <property type="protein sequence ID" value="ACV69777.1"/>
    <property type="molecule type" value="Genomic_DNA"/>
</dbReference>